<sequence>MAAKTKGKKTNGKDGRERKKLHVSESDSDETLARADDFSHLALGSPVELLAFDLVTLGGKGKGKGKAAKERPFGVVIRVMRSKARSYTSENGESNAKCDKSSKANTQTHKTLNKRKIESSSDVLPSQNGVATPSKKMRKGDRADKNYREQETKSAESAMAESSSLMLKATELFATPCHEALEHVLSQLCLGQETTEFKAARALYNYCSSNLADSIAIKLLKVYRFSSNGVVRFQSLFLLSELLSELRNRNFELPGDALDEIKPLLLSCLTMQETDESEIVIFRRIVAFVTYNVMILDDGRWDELSDCIFEFADIDPIKAFHVFVDLPPVYANFIYRFMHMILEKAEKVLLNPEQDRAGDWSLALETLVKLGIQLLDSELRIDVVKNVLAVLVKSASELVEKGMEQFLLRGLEGLERFLVRDKDLFNYNKEQCDFVSGFMFKIRELGEHTKDAAKKINRLVKSLHNPVTILQQPQGQPQEQPQEQRVVSDRERFNTLNSLSPLEILRIFESNDQEESFRDMAIRRLNLLLSEHTSKDVEIEISVIRELQPLLISCLSKEGISESMFKVLGEVVYHVAYEMMNLQVEVWYGLRDYLVSKSQTEFERAVYIFQCLTIWLEEDKFVVPVMESLLPEITARLNPPTEVLVDNSCWVLAFVGAFCAIIHMLEITSRAESVKEIADKIIDSVIKLVERGMEVGLVRRGFRDVESIVKKHDGWFANKEYEFVKGLVQRLYEIKGMTMESKMVLWRINLLVDRGVAEFAKQIP</sequence>
<feature type="compositionally biased region" description="Polar residues" evidence="1">
    <location>
        <begin position="120"/>
        <end position="131"/>
    </location>
</feature>
<evidence type="ECO:0000313" key="4">
    <source>
        <dbReference type="Proteomes" id="UP000836841"/>
    </source>
</evidence>
<dbReference type="SUPFAM" id="SSF48371">
    <property type="entry name" value="ARM repeat"/>
    <property type="match status" value="1"/>
</dbReference>
<dbReference type="Pfam" id="PF04510">
    <property type="entry name" value="DUF577"/>
    <property type="match status" value="2"/>
</dbReference>
<feature type="non-terminal residue" evidence="3">
    <location>
        <position position="1"/>
    </location>
</feature>
<reference evidence="3 4" key="1">
    <citation type="submission" date="2022-03" db="EMBL/GenBank/DDBJ databases">
        <authorList>
            <person name="Nunn A."/>
            <person name="Chopra R."/>
            <person name="Nunn A."/>
            <person name="Contreras Garrido A."/>
        </authorList>
    </citation>
    <scope>NUCLEOTIDE SEQUENCE [LARGE SCALE GENOMIC DNA]</scope>
</reference>
<feature type="region of interest" description="Disordered" evidence="1">
    <location>
        <begin position="84"/>
        <end position="159"/>
    </location>
</feature>
<feature type="compositionally biased region" description="Polar residues" evidence="1">
    <location>
        <begin position="85"/>
        <end position="94"/>
    </location>
</feature>
<dbReference type="InterPro" id="IPR007598">
    <property type="entry name" value="DUF577"/>
</dbReference>
<name>A0AAU9T5P9_THLAR</name>
<dbReference type="Proteomes" id="UP000836841">
    <property type="component" value="Chromosome 7"/>
</dbReference>
<feature type="domain" description="DUF577" evidence="2">
    <location>
        <begin position="544"/>
        <end position="717"/>
    </location>
</feature>
<dbReference type="EMBL" id="OU466863">
    <property type="protein sequence ID" value="CAH2079593.1"/>
    <property type="molecule type" value="Genomic_DNA"/>
</dbReference>
<organism evidence="3 4">
    <name type="scientific">Thlaspi arvense</name>
    <name type="common">Field penny-cress</name>
    <dbReference type="NCBI Taxonomy" id="13288"/>
    <lineage>
        <taxon>Eukaryota</taxon>
        <taxon>Viridiplantae</taxon>
        <taxon>Streptophyta</taxon>
        <taxon>Embryophyta</taxon>
        <taxon>Tracheophyta</taxon>
        <taxon>Spermatophyta</taxon>
        <taxon>Magnoliopsida</taxon>
        <taxon>eudicotyledons</taxon>
        <taxon>Gunneridae</taxon>
        <taxon>Pentapetalae</taxon>
        <taxon>rosids</taxon>
        <taxon>malvids</taxon>
        <taxon>Brassicales</taxon>
        <taxon>Brassicaceae</taxon>
        <taxon>Thlaspideae</taxon>
        <taxon>Thlaspi</taxon>
    </lineage>
</organism>
<protein>
    <recommendedName>
        <fullName evidence="2">DUF577 domain-containing protein</fullName>
    </recommendedName>
</protein>
<gene>
    <name evidence="3" type="ORF">TAV2_LOCUS23323</name>
</gene>
<evidence type="ECO:0000313" key="3">
    <source>
        <dbReference type="EMBL" id="CAH2079593.1"/>
    </source>
</evidence>
<dbReference type="InterPro" id="IPR016024">
    <property type="entry name" value="ARM-type_fold"/>
</dbReference>
<feature type="region of interest" description="Disordered" evidence="1">
    <location>
        <begin position="1"/>
        <end position="33"/>
    </location>
</feature>
<dbReference type="AlphaFoldDB" id="A0AAU9T5P9"/>
<dbReference type="PANTHER" id="PTHR31861">
    <property type="entry name" value="OS10G0507500 PROTEIN"/>
    <property type="match status" value="1"/>
</dbReference>
<evidence type="ECO:0000256" key="1">
    <source>
        <dbReference type="SAM" id="MobiDB-lite"/>
    </source>
</evidence>
<feature type="compositionally biased region" description="Basic residues" evidence="1">
    <location>
        <begin position="1"/>
        <end position="10"/>
    </location>
</feature>
<feature type="compositionally biased region" description="Basic and acidic residues" evidence="1">
    <location>
        <begin position="11"/>
        <end position="33"/>
    </location>
</feature>
<evidence type="ECO:0000259" key="2">
    <source>
        <dbReference type="Pfam" id="PF04510"/>
    </source>
</evidence>
<feature type="domain" description="DUF577" evidence="2">
    <location>
        <begin position="258"/>
        <end position="428"/>
    </location>
</feature>
<dbReference type="PANTHER" id="PTHR31861:SF16">
    <property type="entry name" value="DUF577 DOMAIN-CONTAINING PROTEIN-RELATED"/>
    <property type="match status" value="1"/>
</dbReference>
<feature type="compositionally biased region" description="Basic and acidic residues" evidence="1">
    <location>
        <begin position="140"/>
        <end position="154"/>
    </location>
</feature>
<keyword evidence="4" id="KW-1185">Reference proteome</keyword>
<accession>A0AAU9T5P9</accession>
<proteinExistence type="predicted"/>